<comment type="similarity">
    <text evidence="4">Belongs to the cytochrome c oxidase subunit 6B.</text>
</comment>
<gene>
    <name evidence="6" type="ORF">H696_04829</name>
</gene>
<evidence type="ECO:0000313" key="7">
    <source>
        <dbReference type="Proteomes" id="UP000030693"/>
    </source>
</evidence>
<accession>A0A058Z4W3</accession>
<name>A0A058Z4W3_FONAL</name>
<dbReference type="FunFam" id="1.10.10.140:FF:000001">
    <property type="entry name" value="Cytochrome c oxidase subunit 6B1"/>
    <property type="match status" value="1"/>
</dbReference>
<feature type="disulfide bond" evidence="5">
    <location>
        <begin position="37"/>
        <end position="48"/>
    </location>
</feature>
<dbReference type="PANTHER" id="PTHR11387">
    <property type="entry name" value="CYTOCHROME C OXIDASE SUBUNIT 6B"/>
    <property type="match status" value="1"/>
</dbReference>
<proteinExistence type="inferred from homology"/>
<keyword evidence="2 4" id="KW-0496">Mitochondrion</keyword>
<dbReference type="GO" id="GO:0005739">
    <property type="term" value="C:mitochondrion"/>
    <property type="evidence" value="ECO:0007669"/>
    <property type="project" value="UniProtKB-SubCell"/>
</dbReference>
<dbReference type="GO" id="GO:0045277">
    <property type="term" value="C:respiratory chain complex IV"/>
    <property type="evidence" value="ECO:0007669"/>
    <property type="project" value="InterPro"/>
</dbReference>
<dbReference type="CDD" id="cd00926">
    <property type="entry name" value="Cyt_c_Oxidase_VIb"/>
    <property type="match status" value="1"/>
</dbReference>
<evidence type="ECO:0000256" key="4">
    <source>
        <dbReference type="PIRNR" id="PIRNR000278"/>
    </source>
</evidence>
<dbReference type="SUPFAM" id="SSF47694">
    <property type="entry name" value="Cytochrome c oxidase subunit h"/>
    <property type="match status" value="1"/>
</dbReference>
<dbReference type="Proteomes" id="UP000030693">
    <property type="component" value="Unassembled WGS sequence"/>
</dbReference>
<dbReference type="GeneID" id="20529554"/>
<dbReference type="RefSeq" id="XP_009496969.1">
    <property type="nucleotide sequence ID" value="XM_009498694.1"/>
</dbReference>
<dbReference type="Gene3D" id="1.10.10.140">
    <property type="entry name" value="Cytochrome c oxidase, subunit VIb"/>
    <property type="match status" value="1"/>
</dbReference>
<evidence type="ECO:0000256" key="3">
    <source>
        <dbReference type="ARBA" id="ARBA00023157"/>
    </source>
</evidence>
<evidence type="ECO:0000313" key="6">
    <source>
        <dbReference type="EMBL" id="KCV68537.1"/>
    </source>
</evidence>
<feature type="disulfide bond" evidence="5">
    <location>
        <begin position="27"/>
        <end position="59"/>
    </location>
</feature>
<evidence type="ECO:0000256" key="1">
    <source>
        <dbReference type="ARBA" id="ARBA00004173"/>
    </source>
</evidence>
<dbReference type="OrthoDB" id="1107506at2759"/>
<protein>
    <recommendedName>
        <fullName evidence="4">Cytochrome c oxidase subunit</fullName>
    </recommendedName>
</protein>
<keyword evidence="7" id="KW-1185">Reference proteome</keyword>
<dbReference type="InterPro" id="IPR036549">
    <property type="entry name" value="CX6/COA6-like_sf"/>
</dbReference>
<dbReference type="InterPro" id="IPR003213">
    <property type="entry name" value="Cyt_c_oxidase_su6B"/>
</dbReference>
<dbReference type="InterPro" id="IPR048280">
    <property type="entry name" value="COX6B-like"/>
</dbReference>
<dbReference type="EMBL" id="KB932208">
    <property type="protein sequence ID" value="KCV68537.1"/>
    <property type="molecule type" value="Genomic_DNA"/>
</dbReference>
<comment type="subcellular location">
    <subcellularLocation>
        <location evidence="1">Mitochondrion</location>
    </subcellularLocation>
</comment>
<reference evidence="6" key="1">
    <citation type="submission" date="2013-04" db="EMBL/GenBank/DDBJ databases">
        <title>The Genome Sequence of Fonticula alba ATCC 38817.</title>
        <authorList>
            <consortium name="The Broad Institute Genomics Platform"/>
            <person name="Russ C."/>
            <person name="Cuomo C."/>
            <person name="Burger G."/>
            <person name="Gray M.W."/>
            <person name="Holland P.W.H."/>
            <person name="King N."/>
            <person name="Lang F.B.F."/>
            <person name="Roger A.J."/>
            <person name="Ruiz-Trillo I."/>
            <person name="Brown M."/>
            <person name="Walker B."/>
            <person name="Young S."/>
            <person name="Zeng Q."/>
            <person name="Gargeya S."/>
            <person name="Fitzgerald M."/>
            <person name="Haas B."/>
            <person name="Abouelleil A."/>
            <person name="Allen A.W."/>
            <person name="Alvarado L."/>
            <person name="Arachchi H.M."/>
            <person name="Berlin A.M."/>
            <person name="Chapman S.B."/>
            <person name="Gainer-Dewar J."/>
            <person name="Goldberg J."/>
            <person name="Griggs A."/>
            <person name="Gujja S."/>
            <person name="Hansen M."/>
            <person name="Howarth C."/>
            <person name="Imamovic A."/>
            <person name="Ireland A."/>
            <person name="Larimer J."/>
            <person name="McCowan C."/>
            <person name="Murphy C."/>
            <person name="Pearson M."/>
            <person name="Poon T.W."/>
            <person name="Priest M."/>
            <person name="Roberts A."/>
            <person name="Saif S."/>
            <person name="Shea T."/>
            <person name="Sisk P."/>
            <person name="Sykes S."/>
            <person name="Wortman J."/>
            <person name="Nusbaum C."/>
            <person name="Birren B."/>
        </authorList>
    </citation>
    <scope>NUCLEOTIDE SEQUENCE [LARGE SCALE GENOMIC DNA]</scope>
    <source>
        <strain evidence="6">ATCC 38817</strain>
    </source>
</reference>
<evidence type="ECO:0000256" key="2">
    <source>
        <dbReference type="ARBA" id="ARBA00023128"/>
    </source>
</evidence>
<dbReference type="STRING" id="691883.A0A058Z4W3"/>
<comment type="function">
    <text evidence="4">Component of the cytochrome c oxidase, the last enzyme in the mitochondrial electron transport chain which drives oxidative phosphorylation.</text>
</comment>
<dbReference type="AlphaFoldDB" id="A0A058Z4W3"/>
<organism evidence="6">
    <name type="scientific">Fonticula alba</name>
    <name type="common">Slime mold</name>
    <dbReference type="NCBI Taxonomy" id="691883"/>
    <lineage>
        <taxon>Eukaryota</taxon>
        <taxon>Rotosphaerida</taxon>
        <taxon>Fonticulaceae</taxon>
        <taxon>Fonticula</taxon>
    </lineage>
</organism>
<sequence length="81" mass="9542">MSDRPETVLQTPQFDARFPNVNQTKNCWQNFVDFHRCANARGEDFPVCVQFKKTFTSLCPIEWVDRWTDQVENGVFPTKLD</sequence>
<dbReference type="PIRSF" id="PIRSF000278">
    <property type="entry name" value="Cyt_c_oxidase_6B"/>
    <property type="match status" value="1"/>
</dbReference>
<dbReference type="PROSITE" id="PS51808">
    <property type="entry name" value="CHCH"/>
    <property type="match status" value="1"/>
</dbReference>
<dbReference type="OMA" id="VQRWNQQ"/>
<dbReference type="Pfam" id="PF02297">
    <property type="entry name" value="COX6B"/>
    <property type="match status" value="1"/>
</dbReference>
<evidence type="ECO:0000256" key="5">
    <source>
        <dbReference type="PIRSR" id="PIRSR000278-1"/>
    </source>
</evidence>
<keyword evidence="3 5" id="KW-1015">Disulfide bond</keyword>
<dbReference type="eggNOG" id="KOG3057">
    <property type="taxonomic scope" value="Eukaryota"/>
</dbReference>